<feature type="chain" id="PRO_5009860126" description="Energy transducer TonB" evidence="1">
    <location>
        <begin position="21"/>
        <end position="166"/>
    </location>
</feature>
<gene>
    <name evidence="2" type="ORF">SIDU_09175</name>
</gene>
<dbReference type="RefSeq" id="WP_007687058.1">
    <property type="nucleotide sequence ID" value="NZ_CP013070.1"/>
</dbReference>
<sequence length="166" mass="18282">MRARYLVLCSSLLLSTGVSARQPGEQLTVIASADKEMTIEKWQGRTASRLAGSIRRAADQNFDRDATGYTRVEFRLGEDGRPQAVALARPSSSRAVDRISLRAVSTMGRLTPLPPQIAATSRFEAWIIVASDARERDDMLGRLRTDHRARMMAQAGGDRPVLIASR</sequence>
<name>A0A1L5BP79_SPHIB</name>
<organism evidence="2 3">
    <name type="scientific">Sphingobium indicum (strain DSM 16412 / CCM 7286 / MTCC 6364 / B90A)</name>
    <dbReference type="NCBI Taxonomy" id="861109"/>
    <lineage>
        <taxon>Bacteria</taxon>
        <taxon>Pseudomonadati</taxon>
        <taxon>Pseudomonadota</taxon>
        <taxon>Alphaproteobacteria</taxon>
        <taxon>Sphingomonadales</taxon>
        <taxon>Sphingomonadaceae</taxon>
        <taxon>Sphingobium</taxon>
    </lineage>
</organism>
<proteinExistence type="predicted"/>
<dbReference type="GeneID" id="29272622"/>
<reference evidence="2 3" key="1">
    <citation type="journal article" date="2012" name="J. Bacteriol.">
        <title>Genome sequence of Sphingobium indicum B90A, a hexachlorocyclohexane-degrading bacterium.</title>
        <authorList>
            <person name="Anand S."/>
            <person name="Sangwan N."/>
            <person name="Lata P."/>
            <person name="Kaur J."/>
            <person name="Dua A."/>
            <person name="Singh A.K."/>
            <person name="Verma M."/>
            <person name="Kaur J."/>
            <person name="Khurana J.P."/>
            <person name="Khurana P."/>
            <person name="Mathur S."/>
            <person name="Lal R."/>
        </authorList>
    </citation>
    <scope>NUCLEOTIDE SEQUENCE [LARGE SCALE GENOMIC DNA]</scope>
    <source>
        <strain evidence="3">DSM 16412 / CCM 7286 / MTCC 6364 / B90A</strain>
    </source>
</reference>
<dbReference type="SUPFAM" id="SSF74653">
    <property type="entry name" value="TolA/TonB C-terminal domain"/>
    <property type="match status" value="1"/>
</dbReference>
<dbReference type="Gene3D" id="3.30.1150.10">
    <property type="match status" value="1"/>
</dbReference>
<dbReference type="AlphaFoldDB" id="A0A1L5BP79"/>
<accession>A0A1L5BP79</accession>
<evidence type="ECO:0008006" key="4">
    <source>
        <dbReference type="Google" id="ProtNLM"/>
    </source>
</evidence>
<keyword evidence="1" id="KW-0732">Signal</keyword>
<dbReference type="EMBL" id="CP013070">
    <property type="protein sequence ID" value="APL94663.1"/>
    <property type="molecule type" value="Genomic_DNA"/>
</dbReference>
<dbReference type="Proteomes" id="UP000004550">
    <property type="component" value="Chromosome"/>
</dbReference>
<dbReference type="KEGG" id="sinb:SIDU_09175"/>
<evidence type="ECO:0000313" key="2">
    <source>
        <dbReference type="EMBL" id="APL94663.1"/>
    </source>
</evidence>
<feature type="signal peptide" evidence="1">
    <location>
        <begin position="1"/>
        <end position="20"/>
    </location>
</feature>
<evidence type="ECO:0000313" key="3">
    <source>
        <dbReference type="Proteomes" id="UP000004550"/>
    </source>
</evidence>
<evidence type="ECO:0000256" key="1">
    <source>
        <dbReference type="SAM" id="SignalP"/>
    </source>
</evidence>
<protein>
    <recommendedName>
        <fullName evidence="4">Energy transducer TonB</fullName>
    </recommendedName>
</protein>